<protein>
    <submittedName>
        <fullName evidence="2">Uncharacterized protein</fullName>
    </submittedName>
</protein>
<proteinExistence type="predicted"/>
<dbReference type="Gene3D" id="2.130.10.30">
    <property type="entry name" value="Regulator of chromosome condensation 1/beta-lactamase-inhibitor protein II"/>
    <property type="match status" value="3"/>
</dbReference>
<dbReference type="PANTHER" id="PTHR45982">
    <property type="entry name" value="REGULATOR OF CHROMOSOME CONDENSATION"/>
    <property type="match status" value="1"/>
</dbReference>
<feature type="compositionally biased region" description="Polar residues" evidence="1">
    <location>
        <begin position="1"/>
        <end position="17"/>
    </location>
</feature>
<dbReference type="SUPFAM" id="SSF50985">
    <property type="entry name" value="RCC1/BLIP-II"/>
    <property type="match status" value="1"/>
</dbReference>
<organism evidence="2 3">
    <name type="scientific">Pandoraea pulmonicola</name>
    <dbReference type="NCBI Taxonomy" id="93221"/>
    <lineage>
        <taxon>Bacteria</taxon>
        <taxon>Pseudomonadati</taxon>
        <taxon>Pseudomonadota</taxon>
        <taxon>Betaproteobacteria</taxon>
        <taxon>Burkholderiales</taxon>
        <taxon>Burkholderiaceae</taxon>
        <taxon>Pandoraea</taxon>
    </lineage>
</organism>
<dbReference type="InterPro" id="IPR009091">
    <property type="entry name" value="RCC1/BLIP-II"/>
</dbReference>
<name>A0AAJ4ZHM7_PANPU</name>
<dbReference type="Proteomes" id="UP000254589">
    <property type="component" value="Unassembled WGS sequence"/>
</dbReference>
<evidence type="ECO:0000256" key="1">
    <source>
        <dbReference type="SAM" id="MobiDB-lite"/>
    </source>
</evidence>
<gene>
    <name evidence="2" type="ORF">NCTC13159_05051</name>
</gene>
<comment type="caution">
    <text evidence="2">The sequence shown here is derived from an EMBL/GenBank/DDBJ whole genome shotgun (WGS) entry which is preliminary data.</text>
</comment>
<accession>A0AAJ4ZHM7</accession>
<evidence type="ECO:0000313" key="3">
    <source>
        <dbReference type="Proteomes" id="UP000254589"/>
    </source>
</evidence>
<dbReference type="RefSeq" id="WP_147284663.1">
    <property type="nucleotide sequence ID" value="NZ_CP010310.2"/>
</dbReference>
<dbReference type="EMBL" id="UGSJ01000002">
    <property type="protein sequence ID" value="SUD95579.1"/>
    <property type="molecule type" value="Genomic_DNA"/>
</dbReference>
<dbReference type="PANTHER" id="PTHR45982:SF1">
    <property type="entry name" value="REGULATOR OF CHROMOSOME CONDENSATION"/>
    <property type="match status" value="1"/>
</dbReference>
<evidence type="ECO:0000313" key="2">
    <source>
        <dbReference type="EMBL" id="SUD95579.1"/>
    </source>
</evidence>
<reference evidence="2 3" key="1">
    <citation type="submission" date="2018-06" db="EMBL/GenBank/DDBJ databases">
        <authorList>
            <consortium name="Pathogen Informatics"/>
            <person name="Doyle S."/>
        </authorList>
    </citation>
    <scope>NUCLEOTIDE SEQUENCE [LARGE SCALE GENOMIC DNA]</scope>
    <source>
        <strain evidence="2 3">NCTC13159</strain>
    </source>
</reference>
<dbReference type="InterPro" id="IPR051553">
    <property type="entry name" value="Ran_GTPase-activating"/>
</dbReference>
<feature type="region of interest" description="Disordered" evidence="1">
    <location>
        <begin position="1"/>
        <end position="20"/>
    </location>
</feature>
<sequence>MTTSDSRLLQHPSSPTDANVRRLPALRKPHILITLLAPQVPVAQAYGGIGWSAVANPDSVVLVRIAPNLEWVTGDIITLYWGDASRAVDVHPLKEEELGLPIVMRATVQDVVRVGDGTKSVWYTFKGFGPDAVESPKLDVLVKTTVPGGLDPDPVNTPYENENLAAPTPSVSVIDSTQAQAGITVTVPAWKYMAVGDKLRVRWGTQSVYAAPVLLADVGSPVVVPIDAQTIAAAGDSDKLMVTYDITDAVDNWSNNSMPAYVNVEASGTQYLPPDIPDAVNGVLDVDALGTRDEPAIIVVEAPMTAGDVIHLVFEGVSSDGQQVTEESASPPIRTGARTVYMSISNDVLHRVVPGVASVYFRVTDSLGGDKGRSQRAYLTITGTALQLAAPTVLEAVGGNLDPANTANGAHVQIPPWPAMAVGDVVVLDWNGTTANGRPLAYPDQTQIAPGAEGSPVVFVVPSDFVTLLAGGKVDVSYKVRQGAVEQQSQHLLLNVVGALTLPRPGVQGVSGGVLDPAAVPTGVQLTIDPWTPMAVGDRVDWYWRGQSAAGSTSGSVTVTAAMVGQPIQPTVPRTVIDADAANNEFVTVSYTVTRVDGSAPQDSAWTQFSVVSPQGGNLPAPSVDQAVNGILDPATLPAAGATVRVKPYPGMQDGDSVTVQFAPGTGAGAVVQEFDVSTNVVGNDITMLVPKDKVSFHLNSQVVVNYIVKRYATGKLDNSDDLVLSVQTQQNWPAPGVDEAQGDYLDPANIAGGVTTRVYANSNMQRGDQIEMSWGKPGDTGYYDDSIAVSTPRDYRFLMDAAEVQPWVGRIADISYQVTRGGGAVPAKVFQSDVLHLRVGGTQPNALPAPTILEAQNGVLDPDVITANATAQIPAYSGMASGDAIHLIWGGGPGSGGLEWYINVSDSMVGKPINRDIPKANILPFLNRTASLLYTVDNGSSAVRTSDPYQVQIERQAEELDLPQVLALNKGVLDPRDVPDGANVVIPFHTGMRQGDIARLHWDSSLPAAAASTQIDSIVGSSTSNIELIVPSNVVYAGINGNVDAWYEWMRGGNRLGASPTLAFAIKLSALPPATIDQAKGTNLNPDDVPPSPSGATVRFASSAMFALNDQIELHWTGAPGPGSGTFPYTVQAGDVGNDVTIVVDKSYVDANNGGSITLDYKVTRAQGGMVEQSAPSIYDVQRQLGSGNLLVMGARAHGGIYRASSTPRYLRAIDKSARKDLYAEWRYEDDANWVSGVSFKDTRPWVPLKVRSANDQVGINPINIAGSGSDATNQTGVSALVALLGSDNVIGWGVAGYGGAVPPTIITFTDVIEISSTQAAFTVRRANGRVAVWGDTSLGGAIPGGTNITNAQRIFGNAGAFVTIQNNGALTAWGRADYGGTLSADAQALIDVQTVASAGMAFCALRNNGQVIAWGVQGYGGSVPGNIAGATDIVSVLGNFTAFCALRGNGTVVAWGASADGGVVPQNVAARRDLLELASATARAFAVRTTGGEVLAWGNANYGGTLPSDIATLNDVEEVTATWGAFCARRANGTVVAWGDPARGGSVPTAIAGLTDIVQVTGNSSAFAALRRNGSVVAWGAAATGGTAPATVTQAQDIRAVYGNTEVFVALKDGGGVVTWGVAVSGGDSSSVKSLLDSQLFYQARPMPTSTAESGAVDAVPVQT</sequence>